<keyword evidence="2" id="KW-1185">Reference proteome</keyword>
<evidence type="ECO:0000313" key="2">
    <source>
        <dbReference type="Proteomes" id="UP000526501"/>
    </source>
</evidence>
<dbReference type="AlphaFoldDB" id="A0A7X1BA36"/>
<proteinExistence type="predicted"/>
<organism evidence="1 2">
    <name type="scientific">Pelagicoccus albus</name>
    <dbReference type="NCBI Taxonomy" id="415222"/>
    <lineage>
        <taxon>Bacteria</taxon>
        <taxon>Pseudomonadati</taxon>
        <taxon>Verrucomicrobiota</taxon>
        <taxon>Opitutia</taxon>
        <taxon>Puniceicoccales</taxon>
        <taxon>Pelagicoccaceae</taxon>
        <taxon>Pelagicoccus</taxon>
    </lineage>
</organism>
<reference evidence="1 2" key="1">
    <citation type="submission" date="2020-07" db="EMBL/GenBank/DDBJ databases">
        <authorList>
            <person name="Feng X."/>
        </authorList>
    </citation>
    <scope>NUCLEOTIDE SEQUENCE [LARGE SCALE GENOMIC DNA]</scope>
    <source>
        <strain evidence="1 2">JCM23202</strain>
    </source>
</reference>
<sequence>MKNIVIKIEKEEEFTRFLTLHGFEVEELGNSIYRVVRGEELPVFLNVGEEAIYFEVDLGHLHDFGDASLHFKLLDLNTEILPVSFGINNTNPEDPRLVLVESRETGSLNDHEILSVFDALELAVDRAEELLSSSVENA</sequence>
<dbReference type="EMBL" id="JACHVC010000012">
    <property type="protein sequence ID" value="MBC2607198.1"/>
    <property type="molecule type" value="Genomic_DNA"/>
</dbReference>
<dbReference type="Proteomes" id="UP000526501">
    <property type="component" value="Unassembled WGS sequence"/>
</dbReference>
<name>A0A7X1BA36_9BACT</name>
<gene>
    <name evidence="1" type="ORF">H5P27_14180</name>
</gene>
<evidence type="ECO:0008006" key="3">
    <source>
        <dbReference type="Google" id="ProtNLM"/>
    </source>
</evidence>
<comment type="caution">
    <text evidence="1">The sequence shown here is derived from an EMBL/GenBank/DDBJ whole genome shotgun (WGS) entry which is preliminary data.</text>
</comment>
<accession>A0A7X1BA36</accession>
<dbReference type="RefSeq" id="WP_185661055.1">
    <property type="nucleotide sequence ID" value="NZ_CAWPOO010000012.1"/>
</dbReference>
<protein>
    <recommendedName>
        <fullName evidence="3">Sensory transduction regulator</fullName>
    </recommendedName>
</protein>
<evidence type="ECO:0000313" key="1">
    <source>
        <dbReference type="EMBL" id="MBC2607198.1"/>
    </source>
</evidence>